<dbReference type="SUPFAM" id="SSF69318">
    <property type="entry name" value="Integrin alpha N-terminal domain"/>
    <property type="match status" value="1"/>
</dbReference>
<reference evidence="10 11" key="1">
    <citation type="submission" date="2019-08" db="EMBL/GenBank/DDBJ databases">
        <authorList>
            <person name="Alioto T."/>
            <person name="Alioto T."/>
            <person name="Gomez Garrido J."/>
        </authorList>
    </citation>
    <scope>NUCLEOTIDE SEQUENCE [LARGE SCALE GENOMIC DNA]</scope>
</reference>
<evidence type="ECO:0000256" key="2">
    <source>
        <dbReference type="ARBA" id="ARBA00006496"/>
    </source>
</evidence>
<dbReference type="OrthoDB" id="10250728at2759"/>
<dbReference type="InterPro" id="IPR028994">
    <property type="entry name" value="Integrin_alpha_N"/>
</dbReference>
<keyword evidence="3 7" id="KW-0812">Transmembrane</keyword>
<evidence type="ECO:0000256" key="4">
    <source>
        <dbReference type="ARBA" id="ARBA00022989"/>
    </source>
</evidence>
<dbReference type="InterPro" id="IPR057089">
    <property type="entry name" value="C2_TIP"/>
</dbReference>
<protein>
    <recommendedName>
        <fullName evidence="9">T-cell immunomodulatory protein TIP C2 domain-containing protein</fullName>
    </recommendedName>
</protein>
<dbReference type="PANTHER" id="PTHR13412">
    <property type="entry name" value="T-CELL IMMUNOMODULATORY PROTEIN HOMOLOG"/>
    <property type="match status" value="1"/>
</dbReference>
<feature type="chain" id="PRO_5023078927" description="T-cell immunomodulatory protein TIP C2 domain-containing protein" evidence="8">
    <location>
        <begin position="19"/>
        <end position="610"/>
    </location>
</feature>
<feature type="domain" description="T-cell immunomodulatory protein TIP C2" evidence="9">
    <location>
        <begin position="465"/>
        <end position="558"/>
    </location>
</feature>
<dbReference type="PANTHER" id="PTHR13412:SF0">
    <property type="entry name" value="T-CELL IMMUNOMODULATORY PROTEIN"/>
    <property type="match status" value="1"/>
</dbReference>
<evidence type="ECO:0000256" key="3">
    <source>
        <dbReference type="ARBA" id="ARBA00022692"/>
    </source>
</evidence>
<evidence type="ECO:0000256" key="5">
    <source>
        <dbReference type="ARBA" id="ARBA00023136"/>
    </source>
</evidence>
<keyword evidence="11" id="KW-1185">Reference proteome</keyword>
<feature type="signal peptide" evidence="8">
    <location>
        <begin position="1"/>
        <end position="18"/>
    </location>
</feature>
<keyword evidence="5 7" id="KW-0472">Membrane</keyword>
<evidence type="ECO:0000256" key="6">
    <source>
        <dbReference type="ARBA" id="ARBA00023180"/>
    </source>
</evidence>
<evidence type="ECO:0000256" key="7">
    <source>
        <dbReference type="SAM" id="Phobius"/>
    </source>
</evidence>
<evidence type="ECO:0000259" key="9">
    <source>
        <dbReference type="Pfam" id="PF23122"/>
    </source>
</evidence>
<sequence length="610" mass="68928">MYTFRIFLIVTLCQICVSIDITYPVFGYNVQGQPAAFGDFDSDELTDMFILKEKGQLIEIMFGSNVEPFLTTSSQKCKFNRHQITSVVPGDFNGDALMDLLITVKNITEKPIGWAASLFTGNEKQNNDLDVHILWGSLNSLKCPDNEDNPLFTIIDQPIVINYDNNMIVDLFGVKKMPNGTAQRMFWLFNSNSTFTELPMENDKPEMRIPQSHGFVDIGGDVAPDLYLTTKEGYEVWLSDSTSETFVYNQTIPFPDGLHFENVGQTAFMDLQLKGRMDHIVPVCFDKKCTNSTIYFYDSTRWYNLGINFHNGNSIWGFVPPTPNKPYLEAITLRPGDFNMDGYPDLLGTLCLAGNPKKTKVILMENVACTTGCEGFDRTFVVRWDLLHSMNSNNDYVMGAFYDFFQNGILDVLLVSGSNGEYNMSAFKNSLDYDANFLKVMVVTGLTNSKFETLPSRLGKKSRTFGTNLPGPKVSYVTTTQDGYPRQGIATQLPQSAYYSLYLPYTIFGLGRTPNFVDELTVSILNETRSWTQIIPNSQMVVIPNPINDPSRWNAKLFVTPSRLILESAAALAGTCLLILVIIGVLYFKERQEDRIEKRMEAHRFHFDAM</sequence>
<name>A0A5E4M8S9_9HEMI</name>
<feature type="transmembrane region" description="Helical" evidence="7">
    <location>
        <begin position="569"/>
        <end position="588"/>
    </location>
</feature>
<dbReference type="EMBL" id="CABPRJ010000482">
    <property type="protein sequence ID" value="VVC28598.1"/>
    <property type="molecule type" value="Genomic_DNA"/>
</dbReference>
<evidence type="ECO:0000256" key="1">
    <source>
        <dbReference type="ARBA" id="ARBA00004479"/>
    </source>
</evidence>
<dbReference type="Pfam" id="PF23122">
    <property type="entry name" value="C2_ITFG1"/>
    <property type="match status" value="1"/>
</dbReference>
<comment type="similarity">
    <text evidence="2">Belongs to the TIP family.</text>
</comment>
<keyword evidence="6" id="KW-0325">Glycoprotein</keyword>
<comment type="subcellular location">
    <subcellularLocation>
        <location evidence="1">Membrane</location>
        <topology evidence="1">Single-pass type I membrane protein</topology>
    </subcellularLocation>
</comment>
<dbReference type="AlphaFoldDB" id="A0A5E4M8S9"/>
<dbReference type="InterPro" id="IPR024881">
    <property type="entry name" value="Tip"/>
</dbReference>
<evidence type="ECO:0000313" key="11">
    <source>
        <dbReference type="Proteomes" id="UP000325440"/>
    </source>
</evidence>
<evidence type="ECO:0000313" key="10">
    <source>
        <dbReference type="EMBL" id="VVC28598.1"/>
    </source>
</evidence>
<keyword evidence="8" id="KW-0732">Signal</keyword>
<organism evidence="10 11">
    <name type="scientific">Cinara cedri</name>
    <dbReference type="NCBI Taxonomy" id="506608"/>
    <lineage>
        <taxon>Eukaryota</taxon>
        <taxon>Metazoa</taxon>
        <taxon>Ecdysozoa</taxon>
        <taxon>Arthropoda</taxon>
        <taxon>Hexapoda</taxon>
        <taxon>Insecta</taxon>
        <taxon>Pterygota</taxon>
        <taxon>Neoptera</taxon>
        <taxon>Paraneoptera</taxon>
        <taxon>Hemiptera</taxon>
        <taxon>Sternorrhyncha</taxon>
        <taxon>Aphidomorpha</taxon>
        <taxon>Aphidoidea</taxon>
        <taxon>Aphididae</taxon>
        <taxon>Lachninae</taxon>
        <taxon>Cinara</taxon>
    </lineage>
</organism>
<accession>A0A5E4M8S9</accession>
<evidence type="ECO:0000256" key="8">
    <source>
        <dbReference type="SAM" id="SignalP"/>
    </source>
</evidence>
<proteinExistence type="inferred from homology"/>
<gene>
    <name evidence="10" type="ORF">CINCED_3A009391</name>
</gene>
<dbReference type="GO" id="GO:0005886">
    <property type="term" value="C:plasma membrane"/>
    <property type="evidence" value="ECO:0007669"/>
    <property type="project" value="TreeGrafter"/>
</dbReference>
<keyword evidence="4 7" id="KW-1133">Transmembrane helix</keyword>
<dbReference type="Proteomes" id="UP000325440">
    <property type="component" value="Unassembled WGS sequence"/>
</dbReference>